<dbReference type="RefSeq" id="WP_106135824.1">
    <property type="nucleotide sequence ID" value="NZ_PVTE01000001.1"/>
</dbReference>
<organism evidence="5 6">
    <name type="scientific">Spirosoma oryzae</name>
    <dbReference type="NCBI Taxonomy" id="1469603"/>
    <lineage>
        <taxon>Bacteria</taxon>
        <taxon>Pseudomonadati</taxon>
        <taxon>Bacteroidota</taxon>
        <taxon>Cytophagia</taxon>
        <taxon>Cytophagales</taxon>
        <taxon>Cytophagaceae</taxon>
        <taxon>Spirosoma</taxon>
    </lineage>
</organism>
<dbReference type="PANTHER" id="PTHR34106:SF5">
    <property type="entry name" value="GLYCOSIDASE"/>
    <property type="match status" value="1"/>
</dbReference>
<keyword evidence="1" id="KW-0328">Glycosyltransferase</keyword>
<evidence type="ECO:0000256" key="3">
    <source>
        <dbReference type="ARBA" id="ARBA00024356"/>
    </source>
</evidence>
<dbReference type="SUPFAM" id="SSF75005">
    <property type="entry name" value="Arabinanase/levansucrase/invertase"/>
    <property type="match status" value="1"/>
</dbReference>
<dbReference type="GO" id="GO:0016787">
    <property type="term" value="F:hydrolase activity"/>
    <property type="evidence" value="ECO:0007669"/>
    <property type="project" value="UniProtKB-KW"/>
</dbReference>
<reference evidence="5 6" key="1">
    <citation type="submission" date="2018-03" db="EMBL/GenBank/DDBJ databases">
        <title>Genomic Encyclopedia of Archaeal and Bacterial Type Strains, Phase II (KMG-II): from individual species to whole genera.</title>
        <authorList>
            <person name="Goeker M."/>
        </authorList>
    </citation>
    <scope>NUCLEOTIDE SEQUENCE [LARGE SCALE GENOMIC DNA]</scope>
    <source>
        <strain evidence="5 6">DSM 28354</strain>
    </source>
</reference>
<dbReference type="Gene3D" id="2.115.10.20">
    <property type="entry name" value="Glycosyl hydrolase domain, family 43"/>
    <property type="match status" value="1"/>
</dbReference>
<evidence type="ECO:0000256" key="2">
    <source>
        <dbReference type="ARBA" id="ARBA00022679"/>
    </source>
</evidence>
<dbReference type="PIRSF" id="PIRSF016202">
    <property type="entry name" value="PH1107"/>
    <property type="match status" value="1"/>
</dbReference>
<dbReference type="Proteomes" id="UP000238375">
    <property type="component" value="Unassembled WGS sequence"/>
</dbReference>
<dbReference type="CDD" id="cd18610">
    <property type="entry name" value="GH130_BT3780-like"/>
    <property type="match status" value="1"/>
</dbReference>
<sequence length="376" mass="41809">MIRLSFARVRFVPTALATLWLATALPVAAQDWTLGPFVRPAGINPVILPDPTSTFIDPMSGQRLAWEASDTFNPAAIRRKNKVYVLYRAEDRSGQGIGKRTSRLGMAVSKDGLRMKRRKTPVFYPADDSQKEFEWPGGCEDPRIAVTPEGLYVMFYTQWNRDVPRLAVATSKNLTTWTKHGPAFRQAYGGKFKNLASKSASIVTKLEKGRLVITRVNGQYLMYWGERFMNIATSTDLVNWTPSVDAKGELTAALLTRPNHFDSDLTECGPPALLTAKGILVLYNGKNKPGAGRDTTYTANTYAAGQVLFDAKEPGRVIARLDKPFFVPTEPFEKSGQYPAGTVFVEGLVYHKDKWFLYYGCADSRVAVAVYDPATR</sequence>
<dbReference type="EMBL" id="PVTE01000001">
    <property type="protein sequence ID" value="PRY47062.1"/>
    <property type="molecule type" value="Genomic_DNA"/>
</dbReference>
<protein>
    <submittedName>
        <fullName evidence="5">Putative GH43/DUF377 family glycosyl hydrolase</fullName>
    </submittedName>
</protein>
<accession>A0A2T0TMW8</accession>
<name>A0A2T0TMW8_9BACT</name>
<gene>
    <name evidence="5" type="ORF">CLV58_101126</name>
</gene>
<comment type="caution">
    <text evidence="5">The sequence shown here is derived from an EMBL/GenBank/DDBJ whole genome shotgun (WGS) entry which is preliminary data.</text>
</comment>
<evidence type="ECO:0000313" key="5">
    <source>
        <dbReference type="EMBL" id="PRY47062.1"/>
    </source>
</evidence>
<feature type="chain" id="PRO_5015648951" evidence="4">
    <location>
        <begin position="30"/>
        <end position="376"/>
    </location>
</feature>
<keyword evidence="4" id="KW-0732">Signal</keyword>
<dbReference type="InterPro" id="IPR023296">
    <property type="entry name" value="Glyco_hydro_beta-prop_sf"/>
</dbReference>
<dbReference type="GO" id="GO:0016757">
    <property type="term" value="F:glycosyltransferase activity"/>
    <property type="evidence" value="ECO:0007669"/>
    <property type="project" value="UniProtKB-KW"/>
</dbReference>
<proteinExistence type="inferred from homology"/>
<keyword evidence="2" id="KW-0808">Transferase</keyword>
<evidence type="ECO:0000313" key="6">
    <source>
        <dbReference type="Proteomes" id="UP000238375"/>
    </source>
</evidence>
<keyword evidence="5" id="KW-0378">Hydrolase</keyword>
<comment type="similarity">
    <text evidence="3">Belongs to the glycosyl hydrolase 130 family.</text>
</comment>
<keyword evidence="6" id="KW-1185">Reference proteome</keyword>
<evidence type="ECO:0000256" key="4">
    <source>
        <dbReference type="SAM" id="SignalP"/>
    </source>
</evidence>
<evidence type="ECO:0000256" key="1">
    <source>
        <dbReference type="ARBA" id="ARBA00022676"/>
    </source>
</evidence>
<dbReference type="InterPro" id="IPR007184">
    <property type="entry name" value="Mannoside_phosphorylase"/>
</dbReference>
<dbReference type="PANTHER" id="PTHR34106">
    <property type="entry name" value="GLYCOSIDASE"/>
    <property type="match status" value="1"/>
</dbReference>
<dbReference type="OrthoDB" id="2534034at2"/>
<dbReference type="AlphaFoldDB" id="A0A2T0TMW8"/>
<dbReference type="Pfam" id="PF04041">
    <property type="entry name" value="Glyco_hydro_130"/>
    <property type="match status" value="1"/>
</dbReference>
<feature type="signal peptide" evidence="4">
    <location>
        <begin position="1"/>
        <end position="29"/>
    </location>
</feature>